<dbReference type="EMBL" id="KK107260">
    <property type="protein sequence ID" value="EZA53999.1"/>
    <property type="molecule type" value="Genomic_DNA"/>
</dbReference>
<sequence>MALMVRFASCCTVRHICIAQSDEPLIVPRELVWKKVKNYGVSSDFLESYNSLEDERIYNTAGRLLGISRISFRDLHLETESRPYESQNRQSPEGLAAFEGGFDFSIL</sequence>
<evidence type="ECO:0000313" key="2">
    <source>
        <dbReference type="Proteomes" id="UP000053097"/>
    </source>
</evidence>
<gene>
    <name evidence="1" type="ORF">X777_05848</name>
</gene>
<dbReference type="Proteomes" id="UP000053097">
    <property type="component" value="Unassembled WGS sequence"/>
</dbReference>
<accession>A0A026WG33</accession>
<proteinExistence type="predicted"/>
<organism evidence="1 2">
    <name type="scientific">Ooceraea biroi</name>
    <name type="common">Clonal raider ant</name>
    <name type="synonym">Cerapachys biroi</name>
    <dbReference type="NCBI Taxonomy" id="2015173"/>
    <lineage>
        <taxon>Eukaryota</taxon>
        <taxon>Metazoa</taxon>
        <taxon>Ecdysozoa</taxon>
        <taxon>Arthropoda</taxon>
        <taxon>Hexapoda</taxon>
        <taxon>Insecta</taxon>
        <taxon>Pterygota</taxon>
        <taxon>Neoptera</taxon>
        <taxon>Endopterygota</taxon>
        <taxon>Hymenoptera</taxon>
        <taxon>Apocrita</taxon>
        <taxon>Aculeata</taxon>
        <taxon>Formicoidea</taxon>
        <taxon>Formicidae</taxon>
        <taxon>Dorylinae</taxon>
        <taxon>Ooceraea</taxon>
    </lineage>
</organism>
<reference evidence="1 2" key="1">
    <citation type="journal article" date="2014" name="Curr. Biol.">
        <title>The genome of the clonal raider ant Cerapachys biroi.</title>
        <authorList>
            <person name="Oxley P.R."/>
            <person name="Ji L."/>
            <person name="Fetter-Pruneda I."/>
            <person name="McKenzie S.K."/>
            <person name="Li C."/>
            <person name="Hu H."/>
            <person name="Zhang G."/>
            <person name="Kronauer D.J."/>
        </authorList>
    </citation>
    <scope>NUCLEOTIDE SEQUENCE [LARGE SCALE GENOMIC DNA]</scope>
</reference>
<name>A0A026WG33_OOCBI</name>
<evidence type="ECO:0000313" key="1">
    <source>
        <dbReference type="EMBL" id="EZA53999.1"/>
    </source>
</evidence>
<keyword evidence="2" id="KW-1185">Reference proteome</keyword>
<dbReference type="AlphaFoldDB" id="A0A026WG33"/>
<protein>
    <submittedName>
        <fullName evidence="1">Uncharacterized protein</fullName>
    </submittedName>
</protein>